<dbReference type="PANTHER" id="PTHR47515:SF2">
    <property type="entry name" value="INTEGRASE CORE DOMAIN PROTEIN"/>
    <property type="match status" value="1"/>
</dbReference>
<protein>
    <submittedName>
        <fullName evidence="2">Putative transposase</fullName>
    </submittedName>
</protein>
<evidence type="ECO:0000313" key="2">
    <source>
        <dbReference type="EMBL" id="SDZ93617.1"/>
    </source>
</evidence>
<dbReference type="STRING" id="408074.SAMN05660909_00233"/>
<keyword evidence="3" id="KW-1185">Reference proteome</keyword>
<dbReference type="InterPro" id="IPR048020">
    <property type="entry name" value="Transpos_IS3"/>
</dbReference>
<evidence type="ECO:0000259" key="1">
    <source>
        <dbReference type="PROSITE" id="PS50994"/>
    </source>
</evidence>
<dbReference type="GO" id="GO:0015074">
    <property type="term" value="P:DNA integration"/>
    <property type="evidence" value="ECO:0007669"/>
    <property type="project" value="InterPro"/>
</dbReference>
<dbReference type="AlphaFoldDB" id="A0A1H3X2I7"/>
<dbReference type="Proteomes" id="UP000199656">
    <property type="component" value="Unassembled WGS sequence"/>
</dbReference>
<dbReference type="PANTHER" id="PTHR47515">
    <property type="entry name" value="LOW CALCIUM RESPONSE LOCUS PROTEIN T"/>
    <property type="match status" value="1"/>
</dbReference>
<sequence length="195" mass="22839">MYTSMKLNIRRRVKRRLPARIKEALVIPDHPNEVWSIDFMSDALVDGRKFRLLNIIDDFNRESLAIEVDTSLPALRLIRVLERIIEQRGKPACLRTDNGPEFISHKLQEWCENKGIRIAYIQPGKPTQNAFIERKNGSLRRGLLNAYLFSSLTEVRFMAEEWQRDYNMERPHKSLGYLSPVKYAQKQLEAKNSNP</sequence>
<accession>A0A1H3X2I7</accession>
<name>A0A1H3X2I7_9BACT</name>
<dbReference type="NCBIfam" id="NF033516">
    <property type="entry name" value="transpos_IS3"/>
    <property type="match status" value="1"/>
</dbReference>
<feature type="domain" description="Integrase catalytic" evidence="1">
    <location>
        <begin position="27"/>
        <end position="188"/>
    </location>
</feature>
<dbReference type="Pfam" id="PF13683">
    <property type="entry name" value="rve_3"/>
    <property type="match status" value="1"/>
</dbReference>
<dbReference type="SUPFAM" id="SSF53098">
    <property type="entry name" value="Ribonuclease H-like"/>
    <property type="match status" value="1"/>
</dbReference>
<evidence type="ECO:0000313" key="3">
    <source>
        <dbReference type="Proteomes" id="UP000199656"/>
    </source>
</evidence>
<dbReference type="GO" id="GO:0003676">
    <property type="term" value="F:nucleic acid binding"/>
    <property type="evidence" value="ECO:0007669"/>
    <property type="project" value="InterPro"/>
</dbReference>
<dbReference type="InterPro" id="IPR001584">
    <property type="entry name" value="Integrase_cat-core"/>
</dbReference>
<dbReference type="EMBL" id="FNRL01000001">
    <property type="protein sequence ID" value="SDZ93617.1"/>
    <property type="molecule type" value="Genomic_DNA"/>
</dbReference>
<proteinExistence type="predicted"/>
<organism evidence="2 3">
    <name type="scientific">Chitinophaga terrae</name>
    <name type="common">ex Kim and Jung 2007</name>
    <dbReference type="NCBI Taxonomy" id="408074"/>
    <lineage>
        <taxon>Bacteria</taxon>
        <taxon>Pseudomonadati</taxon>
        <taxon>Bacteroidota</taxon>
        <taxon>Chitinophagia</taxon>
        <taxon>Chitinophagales</taxon>
        <taxon>Chitinophagaceae</taxon>
        <taxon>Chitinophaga</taxon>
    </lineage>
</organism>
<dbReference type="PROSITE" id="PS50994">
    <property type="entry name" value="INTEGRASE"/>
    <property type="match status" value="1"/>
</dbReference>
<reference evidence="3" key="1">
    <citation type="submission" date="2016-10" db="EMBL/GenBank/DDBJ databases">
        <authorList>
            <person name="Varghese N."/>
            <person name="Submissions S."/>
        </authorList>
    </citation>
    <scope>NUCLEOTIDE SEQUENCE [LARGE SCALE GENOMIC DNA]</scope>
    <source>
        <strain evidence="3">DSM 23920</strain>
    </source>
</reference>
<gene>
    <name evidence="2" type="ORF">SAMN05660909_00233</name>
</gene>
<dbReference type="Gene3D" id="3.30.420.10">
    <property type="entry name" value="Ribonuclease H-like superfamily/Ribonuclease H"/>
    <property type="match status" value="1"/>
</dbReference>
<dbReference type="InterPro" id="IPR012337">
    <property type="entry name" value="RNaseH-like_sf"/>
</dbReference>
<dbReference type="InterPro" id="IPR036397">
    <property type="entry name" value="RNaseH_sf"/>
</dbReference>